<dbReference type="InterPro" id="IPR047057">
    <property type="entry name" value="MerR_fam"/>
</dbReference>
<keyword evidence="1" id="KW-0238">DNA-binding</keyword>
<protein>
    <submittedName>
        <fullName evidence="4">MerR family transcriptional regulator</fullName>
    </submittedName>
</protein>
<accession>A0A6P1CQF7</accession>
<dbReference type="PROSITE" id="PS50937">
    <property type="entry name" value="HTH_MERR_2"/>
    <property type="match status" value="1"/>
</dbReference>
<dbReference type="GO" id="GO:0003887">
    <property type="term" value="F:DNA-directed DNA polymerase activity"/>
    <property type="evidence" value="ECO:0007669"/>
    <property type="project" value="InterPro"/>
</dbReference>
<feature type="domain" description="HTH merR-type" evidence="3">
    <location>
        <begin position="7"/>
        <end position="77"/>
    </location>
</feature>
<dbReference type="AlphaFoldDB" id="A0A6P1CQF7"/>
<proteinExistence type="predicted"/>
<dbReference type="PANTHER" id="PTHR30204:SF97">
    <property type="entry name" value="MERR FAMILY REGULATORY PROTEIN"/>
    <property type="match status" value="1"/>
</dbReference>
<dbReference type="InterPro" id="IPR009061">
    <property type="entry name" value="DNA-bd_dom_put_sf"/>
</dbReference>
<dbReference type="GO" id="GO:0009360">
    <property type="term" value="C:DNA polymerase III complex"/>
    <property type="evidence" value="ECO:0007669"/>
    <property type="project" value="InterPro"/>
</dbReference>
<dbReference type="SUPFAM" id="SSF46955">
    <property type="entry name" value="Putative DNA-binding domain"/>
    <property type="match status" value="1"/>
</dbReference>
<dbReference type="PROSITE" id="PS00552">
    <property type="entry name" value="HTH_MERR_1"/>
    <property type="match status" value="1"/>
</dbReference>
<feature type="compositionally biased region" description="Polar residues" evidence="2">
    <location>
        <begin position="345"/>
        <end position="357"/>
    </location>
</feature>
<dbReference type="SMART" id="SM00422">
    <property type="entry name" value="HTH_MERR"/>
    <property type="match status" value="1"/>
</dbReference>
<dbReference type="SUPFAM" id="SSF55979">
    <property type="entry name" value="DNA clamp"/>
    <property type="match status" value="1"/>
</dbReference>
<evidence type="ECO:0000313" key="5">
    <source>
        <dbReference type="Proteomes" id="UP000471166"/>
    </source>
</evidence>
<dbReference type="InterPro" id="IPR046938">
    <property type="entry name" value="DNA_clamp_sf"/>
</dbReference>
<dbReference type="GO" id="GO:0008408">
    <property type="term" value="F:3'-5' exonuclease activity"/>
    <property type="evidence" value="ECO:0007669"/>
    <property type="project" value="InterPro"/>
</dbReference>
<feature type="compositionally biased region" description="Polar residues" evidence="2">
    <location>
        <begin position="288"/>
        <end position="311"/>
    </location>
</feature>
<dbReference type="Proteomes" id="UP000471166">
    <property type="component" value="Unassembled WGS sequence"/>
</dbReference>
<dbReference type="GO" id="GO:0006260">
    <property type="term" value="P:DNA replication"/>
    <property type="evidence" value="ECO:0007669"/>
    <property type="project" value="InterPro"/>
</dbReference>
<evidence type="ECO:0000259" key="3">
    <source>
        <dbReference type="PROSITE" id="PS50937"/>
    </source>
</evidence>
<dbReference type="GO" id="GO:0003677">
    <property type="term" value="F:DNA binding"/>
    <property type="evidence" value="ECO:0007669"/>
    <property type="project" value="UniProtKB-KW"/>
</dbReference>
<name>A0A6P1CQF7_9NOCA</name>
<dbReference type="GO" id="GO:0003700">
    <property type="term" value="F:DNA-binding transcription factor activity"/>
    <property type="evidence" value="ECO:0007669"/>
    <property type="project" value="InterPro"/>
</dbReference>
<dbReference type="EMBL" id="JAAGVB010000009">
    <property type="protein sequence ID" value="NEW32425.1"/>
    <property type="molecule type" value="Genomic_DNA"/>
</dbReference>
<reference evidence="4 5" key="1">
    <citation type="submission" date="2020-01" db="EMBL/GenBank/DDBJ databases">
        <title>Genetics and antimicrobial susceptibilities of Nocardia species isolated from the soil; a comparison with species isolated from humans.</title>
        <authorList>
            <person name="Carrasco G."/>
            <person name="Monzon S."/>
            <person name="Sansegundo M."/>
            <person name="Garcia E."/>
            <person name="Garrido N."/>
            <person name="Medina M.J."/>
            <person name="Villalon P."/>
            <person name="Ramirez-Arocha A.C."/>
            <person name="Jimenez P."/>
            <person name="Cuesta I."/>
            <person name="Valdezate S."/>
        </authorList>
    </citation>
    <scope>NUCLEOTIDE SEQUENCE [LARGE SCALE GENOMIC DNA]</scope>
    <source>
        <strain evidence="4 5">CNM20110626</strain>
    </source>
</reference>
<comment type="caution">
    <text evidence="4">The sequence shown here is derived from an EMBL/GenBank/DDBJ whole genome shotgun (WGS) entry which is preliminary data.</text>
</comment>
<dbReference type="InterPro" id="IPR022637">
    <property type="entry name" value="DNA_polIII_beta_cen"/>
</dbReference>
<dbReference type="RefSeq" id="WP_163843003.1">
    <property type="nucleotide sequence ID" value="NZ_AP026975.1"/>
</dbReference>
<dbReference type="PANTHER" id="PTHR30204">
    <property type="entry name" value="REDOX-CYCLING DRUG-SENSING TRANSCRIPTIONAL ACTIVATOR SOXR"/>
    <property type="match status" value="1"/>
</dbReference>
<evidence type="ECO:0000256" key="1">
    <source>
        <dbReference type="ARBA" id="ARBA00023125"/>
    </source>
</evidence>
<feature type="region of interest" description="Disordered" evidence="2">
    <location>
        <begin position="286"/>
        <end position="360"/>
    </location>
</feature>
<dbReference type="Pfam" id="PF02767">
    <property type="entry name" value="DNA_pol3_beta_2"/>
    <property type="match status" value="1"/>
</dbReference>
<evidence type="ECO:0000256" key="2">
    <source>
        <dbReference type="SAM" id="MobiDB-lite"/>
    </source>
</evidence>
<organism evidence="4 5">
    <name type="scientific">Nocardia cyriacigeorgica</name>
    <dbReference type="NCBI Taxonomy" id="135487"/>
    <lineage>
        <taxon>Bacteria</taxon>
        <taxon>Bacillati</taxon>
        <taxon>Actinomycetota</taxon>
        <taxon>Actinomycetes</taxon>
        <taxon>Mycobacteriales</taxon>
        <taxon>Nocardiaceae</taxon>
        <taxon>Nocardia</taxon>
    </lineage>
</organism>
<dbReference type="Pfam" id="PF13411">
    <property type="entry name" value="MerR_1"/>
    <property type="match status" value="1"/>
</dbReference>
<dbReference type="Gene3D" id="3.10.150.10">
    <property type="entry name" value="DNA Polymerase III, subunit A, domain 2"/>
    <property type="match status" value="2"/>
</dbReference>
<gene>
    <name evidence="4" type="ORF">GV791_07610</name>
</gene>
<sequence>MTADRQLITIGVLARACGLTPSALRFYDDCGLLVPAEVDAATGYRYYTDDQRTRAVLIRRLRDIGIGLDTVAAILSAEPDGAARLLDEHVDAMARRAEDAAATAASIKSELAAASRVSLPGALLAEAIRQVGSALARDAEFPVLTGIFVEAAREAVVLTATDRYRLTTRTLVPRSWTGEPWSRVVDGAELERAVPWLTAHDDITLSPLADAVQVSDGGIQRRYATIDAQFPDYRAMLADLAPVRTRVVVERRALVDIVEAGADLLCLSVRAGAVTVGDSVIRAADHPSATSRATVDTTSSAPSPGTDSGDMTSVRADGMSTAGATSSNPDAGTDGMTPVHADMTATGNSDSGTQPVSPATIPATVIGTDIALAFARSTLRPALTTAVGPDVMLDIAAPDLPVVIRSATDGDLTTLAMPTRLPTTSEENPA</sequence>
<dbReference type="InterPro" id="IPR000551">
    <property type="entry name" value="MerR-type_HTH_dom"/>
</dbReference>
<dbReference type="Gene3D" id="1.10.1660.10">
    <property type="match status" value="1"/>
</dbReference>
<evidence type="ECO:0000313" key="4">
    <source>
        <dbReference type="EMBL" id="NEW32425.1"/>
    </source>
</evidence>